<protein>
    <submittedName>
        <fullName evidence="1">Uncharacterized protein</fullName>
    </submittedName>
</protein>
<sequence length="73" mass="8539">MESTLHQAELVLSLKLIKDCIGTNDYMVPFTSNSTVLQSYSKKEFRRGENGMLWQWSIESFHYLRPESIPTVR</sequence>
<name>A0ACC4AQC6_POPAL</name>
<comment type="caution">
    <text evidence="1">The sequence shown here is derived from an EMBL/GenBank/DDBJ whole genome shotgun (WGS) entry which is preliminary data.</text>
</comment>
<dbReference type="Proteomes" id="UP000309997">
    <property type="component" value="Unassembled WGS sequence"/>
</dbReference>
<reference evidence="1 2" key="1">
    <citation type="journal article" date="2024" name="Plant Biotechnol. J.">
        <title>Genome and CRISPR/Cas9 system of a widespread forest tree (Populus alba) in the world.</title>
        <authorList>
            <person name="Liu Y.J."/>
            <person name="Jiang P.F."/>
            <person name="Han X.M."/>
            <person name="Li X.Y."/>
            <person name="Wang H.M."/>
            <person name="Wang Y.J."/>
            <person name="Wang X.X."/>
            <person name="Zeng Q.Y."/>
        </authorList>
    </citation>
    <scope>NUCLEOTIDE SEQUENCE [LARGE SCALE GENOMIC DNA]</scope>
    <source>
        <strain evidence="2">cv. PAL-ZL1</strain>
    </source>
</reference>
<gene>
    <name evidence="1" type="ORF">D5086_031103</name>
</gene>
<organism evidence="1 2">
    <name type="scientific">Populus alba</name>
    <name type="common">White poplar</name>
    <dbReference type="NCBI Taxonomy" id="43335"/>
    <lineage>
        <taxon>Eukaryota</taxon>
        <taxon>Viridiplantae</taxon>
        <taxon>Streptophyta</taxon>
        <taxon>Embryophyta</taxon>
        <taxon>Tracheophyta</taxon>
        <taxon>Spermatophyta</taxon>
        <taxon>Magnoliopsida</taxon>
        <taxon>eudicotyledons</taxon>
        <taxon>Gunneridae</taxon>
        <taxon>Pentapetalae</taxon>
        <taxon>rosids</taxon>
        <taxon>fabids</taxon>
        <taxon>Malpighiales</taxon>
        <taxon>Salicaceae</taxon>
        <taxon>Saliceae</taxon>
        <taxon>Populus</taxon>
    </lineage>
</organism>
<evidence type="ECO:0000313" key="2">
    <source>
        <dbReference type="Proteomes" id="UP000309997"/>
    </source>
</evidence>
<evidence type="ECO:0000313" key="1">
    <source>
        <dbReference type="EMBL" id="KAL3568452.1"/>
    </source>
</evidence>
<proteinExistence type="predicted"/>
<keyword evidence="2" id="KW-1185">Reference proteome</keyword>
<dbReference type="EMBL" id="RCHU02000017">
    <property type="protein sequence ID" value="KAL3568452.1"/>
    <property type="molecule type" value="Genomic_DNA"/>
</dbReference>
<accession>A0ACC4AQC6</accession>